<proteinExistence type="predicted"/>
<dbReference type="RefSeq" id="WP_244771508.1">
    <property type="nucleotide sequence ID" value="NZ_CP094929.1"/>
</dbReference>
<dbReference type="InterPro" id="IPR044000">
    <property type="entry name" value="Phage_tube_2"/>
</dbReference>
<organism evidence="1 2">
    <name type="scientific">Sphaerochaeta associata</name>
    <dbReference type="NCBI Taxonomy" id="1129264"/>
    <lineage>
        <taxon>Bacteria</taxon>
        <taxon>Pseudomonadati</taxon>
        <taxon>Spirochaetota</taxon>
        <taxon>Spirochaetia</taxon>
        <taxon>Spirochaetales</taxon>
        <taxon>Sphaerochaetaceae</taxon>
        <taxon>Sphaerochaeta</taxon>
    </lineage>
</organism>
<reference evidence="2" key="1">
    <citation type="journal article" date="2024" name="J Bioinform Genom">
        <title>Complete genome sequence of the type strain bacterium Sphaerochaeta associata GLS2t (VKM B-2742)t.</title>
        <authorList>
            <person name="Troshina O.Y."/>
            <person name="Tepeeva A.N."/>
            <person name="Arzamasceva V.O."/>
            <person name="Whitman W.B."/>
            <person name="Varghese N."/>
            <person name="Shapiro N."/>
            <person name="Woyke T."/>
            <person name="Kripides N.C."/>
            <person name="Vasilenko O.V."/>
        </authorList>
    </citation>
    <scope>NUCLEOTIDE SEQUENCE [LARGE SCALE GENOMIC DNA]</scope>
    <source>
        <strain evidence="2">GLS2T</strain>
    </source>
</reference>
<protein>
    <submittedName>
        <fullName evidence="1">Phage tail tube protein</fullName>
    </submittedName>
</protein>
<name>A0ABY4D747_9SPIR</name>
<dbReference type="EMBL" id="CP094929">
    <property type="protein sequence ID" value="UOM50116.1"/>
    <property type="molecule type" value="Genomic_DNA"/>
</dbReference>
<sequence>MAFYTGTGSRLQAGKESSFAQAASPTTLVDLTSESIKVAVEKGDEGSLLGSKTASNRDLLAVTVEGSVSFILRPESAGLILHAALGGEDTCAQVGDSESYTHTIGLCDVNEALPSLTFTIDRKAAIKRYAGCTISALSLDCAAGDYVKGSIDIKGTTEENGTIEEALKSFSIPSYRCTNATFTVNGSTYDITSASLKIDNALESSPRTYASGLYAGRPQHGKRAVTINFEIPYSAEVETLKSSYLTSEENASVQLTFSSPTAGHSITITLSHVAISEVDANVGGTGILSSTVAGEALSVGEAEPITIVITDKISTPYGG</sequence>
<dbReference type="Pfam" id="PF18906">
    <property type="entry name" value="Phage_tube_2"/>
    <property type="match status" value="1"/>
</dbReference>
<keyword evidence="2" id="KW-1185">Reference proteome</keyword>
<gene>
    <name evidence="1" type="ORF">MUG09_11180</name>
</gene>
<evidence type="ECO:0000313" key="1">
    <source>
        <dbReference type="EMBL" id="UOM50116.1"/>
    </source>
</evidence>
<accession>A0ABY4D747</accession>
<evidence type="ECO:0000313" key="2">
    <source>
        <dbReference type="Proteomes" id="UP000829708"/>
    </source>
</evidence>
<dbReference type="Proteomes" id="UP000829708">
    <property type="component" value="Chromosome"/>
</dbReference>